<accession>A0AAV9ZW29</accession>
<feature type="compositionally biased region" description="Pro residues" evidence="1">
    <location>
        <begin position="145"/>
        <end position="155"/>
    </location>
</feature>
<evidence type="ECO:0000256" key="1">
    <source>
        <dbReference type="SAM" id="MobiDB-lite"/>
    </source>
</evidence>
<evidence type="ECO:0000313" key="2">
    <source>
        <dbReference type="EMBL" id="KAK6993187.1"/>
    </source>
</evidence>
<dbReference type="Proteomes" id="UP001362999">
    <property type="component" value="Unassembled WGS sequence"/>
</dbReference>
<feature type="compositionally biased region" description="Pro residues" evidence="1">
    <location>
        <begin position="118"/>
        <end position="127"/>
    </location>
</feature>
<reference evidence="2 3" key="1">
    <citation type="journal article" date="2024" name="J Genomics">
        <title>Draft genome sequencing and assembly of Favolaschia claudopus CIRM-BRFM 2984 isolated from oak limbs.</title>
        <authorList>
            <person name="Navarro D."/>
            <person name="Drula E."/>
            <person name="Chaduli D."/>
            <person name="Cazenave R."/>
            <person name="Ahrendt S."/>
            <person name="Wang J."/>
            <person name="Lipzen A."/>
            <person name="Daum C."/>
            <person name="Barry K."/>
            <person name="Grigoriev I.V."/>
            <person name="Favel A."/>
            <person name="Rosso M.N."/>
            <person name="Martin F."/>
        </authorList>
    </citation>
    <scope>NUCLEOTIDE SEQUENCE [LARGE SCALE GENOMIC DNA]</scope>
    <source>
        <strain evidence="2 3">CIRM-BRFM 2984</strain>
    </source>
</reference>
<feature type="region of interest" description="Disordered" evidence="1">
    <location>
        <begin position="37"/>
        <end position="78"/>
    </location>
</feature>
<feature type="region of interest" description="Disordered" evidence="1">
    <location>
        <begin position="118"/>
        <end position="159"/>
    </location>
</feature>
<dbReference type="AlphaFoldDB" id="A0AAV9ZW29"/>
<feature type="compositionally biased region" description="Polar residues" evidence="1">
    <location>
        <begin position="37"/>
        <end position="52"/>
    </location>
</feature>
<sequence>MPNAQWREFAFASPVVNGNAGESSKFTSQLQNIQWKAVNPQSNGTTPQNNPAKITRHRNSSNSEERSVEAPAVDPQKHLHPVTSFSKIASPAAKQVHQPLVWLPPYLSNYAPVPQTPHPVLLPPPPSHSQSAPQPPRLAFLGPSHPQPALPARSPPRPRHMTFSPASAFDPASKPIAYQTLPMLLTDLNCLLTTHMTTAAPTPVDINTKASPPFDTAPFLKTELMSVAWAILDQTVLAFDVQKLQVHVSGKAAAATIKTAAIWMGDGGASFRDNASVGMAKDEKQKQEGHPDCTCSSCEHLLTITVCLEERVYVTAARVVVGLVHFDYLGNRHGPFDHRAV</sequence>
<evidence type="ECO:0000313" key="3">
    <source>
        <dbReference type="Proteomes" id="UP001362999"/>
    </source>
</evidence>
<proteinExistence type="predicted"/>
<keyword evidence="3" id="KW-1185">Reference proteome</keyword>
<protein>
    <submittedName>
        <fullName evidence="2">Uncharacterized protein</fullName>
    </submittedName>
</protein>
<gene>
    <name evidence="2" type="ORF">R3P38DRAFT_3223793</name>
</gene>
<name>A0AAV9ZW29_9AGAR</name>
<organism evidence="2 3">
    <name type="scientific">Favolaschia claudopus</name>
    <dbReference type="NCBI Taxonomy" id="2862362"/>
    <lineage>
        <taxon>Eukaryota</taxon>
        <taxon>Fungi</taxon>
        <taxon>Dikarya</taxon>
        <taxon>Basidiomycota</taxon>
        <taxon>Agaricomycotina</taxon>
        <taxon>Agaricomycetes</taxon>
        <taxon>Agaricomycetidae</taxon>
        <taxon>Agaricales</taxon>
        <taxon>Marasmiineae</taxon>
        <taxon>Mycenaceae</taxon>
        <taxon>Favolaschia</taxon>
    </lineage>
</organism>
<comment type="caution">
    <text evidence="2">The sequence shown here is derived from an EMBL/GenBank/DDBJ whole genome shotgun (WGS) entry which is preliminary data.</text>
</comment>
<dbReference type="EMBL" id="JAWWNJ010000103">
    <property type="protein sequence ID" value="KAK6993187.1"/>
    <property type="molecule type" value="Genomic_DNA"/>
</dbReference>